<protein>
    <submittedName>
        <fullName evidence="2">Uncharacterized protein</fullName>
    </submittedName>
</protein>
<sequence>MPPSRQKPIAKPSWSEGRIKFQCTLGEIAKYMGWDTANFHKFQPPRRRMLISPLIYAREAAATVGLDMLAGPDEQDASKWARFVENCLEKFPALGTDFEDAWPIEMYYLKYVAKRLENQASYAKKMKIQKSAAVERLKSNKSKGRNVHKEKESQESVVRNHRAKEICRSSSENVSQPVASNSYTEPSPKHTAEHTTTATCVLCGFRPSITPIHEIALRAFFKGQADLRPGFDAAGVYADHYLHILLRLTTHRREKFMKSLASGGRMTPVQMILIADMLQDHVDRCKKLEEGDSKGTSGTKSRAGGGQPEISRPTKALLSLFCTVECSYTRIKERMQIGDEEYFDLEHVVENTIPKYLDIAPLESQNSTQVQALVRSLRKARPWIQRYDDLWPLEVLINRYLSARLAGLSGTLSASEAHHHECPLQRTYPANDVPPALGAVLADYGMEELGPAFVFLGVRSDECFARIAGSQKLRDDVLDEGNLERLCLTDFQKMMMHCVLTEV</sequence>
<gene>
    <name evidence="2" type="ORF">DFH08DRAFT_990549</name>
</gene>
<dbReference type="Proteomes" id="UP001218218">
    <property type="component" value="Unassembled WGS sequence"/>
</dbReference>
<feature type="compositionally biased region" description="Polar residues" evidence="1">
    <location>
        <begin position="168"/>
        <end position="185"/>
    </location>
</feature>
<comment type="caution">
    <text evidence="2">The sequence shown here is derived from an EMBL/GenBank/DDBJ whole genome shotgun (WGS) entry which is preliminary data.</text>
</comment>
<dbReference type="AlphaFoldDB" id="A0AAD7A8S4"/>
<evidence type="ECO:0000256" key="1">
    <source>
        <dbReference type="SAM" id="MobiDB-lite"/>
    </source>
</evidence>
<organism evidence="2 3">
    <name type="scientific">Mycena albidolilacea</name>
    <dbReference type="NCBI Taxonomy" id="1033008"/>
    <lineage>
        <taxon>Eukaryota</taxon>
        <taxon>Fungi</taxon>
        <taxon>Dikarya</taxon>
        <taxon>Basidiomycota</taxon>
        <taxon>Agaricomycotina</taxon>
        <taxon>Agaricomycetes</taxon>
        <taxon>Agaricomycetidae</taxon>
        <taxon>Agaricales</taxon>
        <taxon>Marasmiineae</taxon>
        <taxon>Mycenaceae</taxon>
        <taxon>Mycena</taxon>
    </lineage>
</organism>
<name>A0AAD7A8S4_9AGAR</name>
<evidence type="ECO:0000313" key="3">
    <source>
        <dbReference type="Proteomes" id="UP001218218"/>
    </source>
</evidence>
<dbReference type="EMBL" id="JARIHO010000012">
    <property type="protein sequence ID" value="KAJ7352253.1"/>
    <property type="molecule type" value="Genomic_DNA"/>
</dbReference>
<feature type="region of interest" description="Disordered" evidence="1">
    <location>
        <begin position="289"/>
        <end position="311"/>
    </location>
</feature>
<accession>A0AAD7A8S4</accession>
<proteinExistence type="predicted"/>
<feature type="region of interest" description="Disordered" evidence="1">
    <location>
        <begin position="134"/>
        <end position="191"/>
    </location>
</feature>
<evidence type="ECO:0000313" key="2">
    <source>
        <dbReference type="EMBL" id="KAJ7352253.1"/>
    </source>
</evidence>
<reference evidence="2" key="1">
    <citation type="submission" date="2023-03" db="EMBL/GenBank/DDBJ databases">
        <title>Massive genome expansion in bonnet fungi (Mycena s.s.) driven by repeated elements and novel gene families across ecological guilds.</title>
        <authorList>
            <consortium name="Lawrence Berkeley National Laboratory"/>
            <person name="Harder C.B."/>
            <person name="Miyauchi S."/>
            <person name="Viragh M."/>
            <person name="Kuo A."/>
            <person name="Thoen E."/>
            <person name="Andreopoulos B."/>
            <person name="Lu D."/>
            <person name="Skrede I."/>
            <person name="Drula E."/>
            <person name="Henrissat B."/>
            <person name="Morin E."/>
            <person name="Kohler A."/>
            <person name="Barry K."/>
            <person name="LaButti K."/>
            <person name="Morin E."/>
            <person name="Salamov A."/>
            <person name="Lipzen A."/>
            <person name="Mereny Z."/>
            <person name="Hegedus B."/>
            <person name="Baldrian P."/>
            <person name="Stursova M."/>
            <person name="Weitz H."/>
            <person name="Taylor A."/>
            <person name="Grigoriev I.V."/>
            <person name="Nagy L.G."/>
            <person name="Martin F."/>
            <person name="Kauserud H."/>
        </authorList>
    </citation>
    <scope>NUCLEOTIDE SEQUENCE</scope>
    <source>
        <strain evidence="2">CBHHK002</strain>
    </source>
</reference>
<keyword evidence="3" id="KW-1185">Reference proteome</keyword>